<keyword evidence="2" id="KW-0012">Acyltransferase</keyword>
<keyword evidence="3" id="KW-1185">Reference proteome</keyword>
<feature type="domain" description="N-acetyltransferase" evidence="1">
    <location>
        <begin position="7"/>
        <end position="158"/>
    </location>
</feature>
<dbReference type="Pfam" id="PF13527">
    <property type="entry name" value="Acetyltransf_9"/>
    <property type="match status" value="1"/>
</dbReference>
<dbReference type="EMBL" id="JBHRZH010000016">
    <property type="protein sequence ID" value="MFC3762820.1"/>
    <property type="molecule type" value="Genomic_DNA"/>
</dbReference>
<dbReference type="Gene3D" id="3.30.1050.10">
    <property type="entry name" value="SCP2 sterol-binding domain"/>
    <property type="match status" value="1"/>
</dbReference>
<dbReference type="GO" id="GO:0016746">
    <property type="term" value="F:acyltransferase activity"/>
    <property type="evidence" value="ECO:0007669"/>
    <property type="project" value="UniProtKB-KW"/>
</dbReference>
<organism evidence="2 3">
    <name type="scientific">Tenggerimyces flavus</name>
    <dbReference type="NCBI Taxonomy" id="1708749"/>
    <lineage>
        <taxon>Bacteria</taxon>
        <taxon>Bacillati</taxon>
        <taxon>Actinomycetota</taxon>
        <taxon>Actinomycetes</taxon>
        <taxon>Propionibacteriales</taxon>
        <taxon>Nocardioidaceae</taxon>
        <taxon>Tenggerimyces</taxon>
    </lineage>
</organism>
<protein>
    <submittedName>
        <fullName evidence="2">Enhanced intracellular survival protein Eis</fullName>
        <ecNumber evidence="2">2.3.1.-</ecNumber>
    </submittedName>
</protein>
<gene>
    <name evidence="2" type="primary">eis</name>
    <name evidence="2" type="ORF">ACFOUW_18410</name>
</gene>
<dbReference type="InterPro" id="IPR000182">
    <property type="entry name" value="GNAT_dom"/>
</dbReference>
<accession>A0ABV7YFJ6</accession>
<dbReference type="SUPFAM" id="SSF55729">
    <property type="entry name" value="Acyl-CoA N-acyltransferases (Nat)"/>
    <property type="match status" value="1"/>
</dbReference>
<reference evidence="3" key="1">
    <citation type="journal article" date="2019" name="Int. J. Syst. Evol. Microbiol.">
        <title>The Global Catalogue of Microorganisms (GCM) 10K type strain sequencing project: providing services to taxonomists for standard genome sequencing and annotation.</title>
        <authorList>
            <consortium name="The Broad Institute Genomics Platform"/>
            <consortium name="The Broad Institute Genome Sequencing Center for Infectious Disease"/>
            <person name="Wu L."/>
            <person name="Ma J."/>
        </authorList>
    </citation>
    <scope>NUCLEOTIDE SEQUENCE [LARGE SCALE GENOMIC DNA]</scope>
    <source>
        <strain evidence="3">CGMCC 4.7241</strain>
    </source>
</reference>
<evidence type="ECO:0000313" key="3">
    <source>
        <dbReference type="Proteomes" id="UP001595699"/>
    </source>
</evidence>
<dbReference type="CDD" id="cd04301">
    <property type="entry name" value="NAT_SF"/>
    <property type="match status" value="1"/>
</dbReference>
<dbReference type="PANTHER" id="PTHR37817:SF1">
    <property type="entry name" value="N-ACETYLTRANSFERASE EIS"/>
    <property type="match status" value="1"/>
</dbReference>
<dbReference type="Gene3D" id="3.40.630.30">
    <property type="match status" value="2"/>
</dbReference>
<sequence length="398" mass="43772">MSNDPNVDIRHVDAEEWHSLSVLLHGYAFGESPTAPDQSDSWREGEKYREDNTRLAAFVKGEPAAAVVGMPMRQNLRGLVVPMLGVSGVATHPAARRQGHVRKLLTQLHGELRDSGHVTSTLYPFSESFYERFGYVGFPKARSIRLRTDGLQPLLKRELPGEITFHRIGAAFDEYYAATELLLGERHGFGRRGRKSAQQLGDDDKEWLVFARHEGEVVGVFRYRTLGHGATIAGREFLYRTPVGRALLLQWLARHLEFDSFTFTLPPDDRPDVWYTDLAYADETRIQAPSMSAPMGRVLSVPGLSGMSAGSASITVKIDDDPFVGGTWTLSGTGGVLDVKEGGTPSAQLTSHGLAALVYGVLDPVDLPLRGYGEVSNEAAATLRTLFPAATPFLFEQF</sequence>
<proteinExistence type="predicted"/>
<dbReference type="EC" id="2.3.1.-" evidence="2"/>
<dbReference type="PROSITE" id="PS51186">
    <property type="entry name" value="GNAT"/>
    <property type="match status" value="1"/>
</dbReference>
<dbReference type="InterPro" id="IPR051554">
    <property type="entry name" value="Acetyltransferase_Eis"/>
</dbReference>
<name>A0ABV7YFJ6_9ACTN</name>
<dbReference type="RefSeq" id="WP_205113640.1">
    <property type="nucleotide sequence ID" value="NZ_JAFBCM010000001.1"/>
</dbReference>
<dbReference type="PANTHER" id="PTHR37817">
    <property type="entry name" value="N-ACETYLTRANSFERASE EIS"/>
    <property type="match status" value="1"/>
</dbReference>
<comment type="caution">
    <text evidence="2">The sequence shown here is derived from an EMBL/GenBank/DDBJ whole genome shotgun (WGS) entry which is preliminary data.</text>
</comment>
<dbReference type="InterPro" id="IPR036527">
    <property type="entry name" value="SCP2_sterol-bd_dom_sf"/>
</dbReference>
<dbReference type="SUPFAM" id="SSF55718">
    <property type="entry name" value="SCP-like"/>
    <property type="match status" value="1"/>
</dbReference>
<dbReference type="InterPro" id="IPR016181">
    <property type="entry name" value="Acyl_CoA_acyltransferase"/>
</dbReference>
<evidence type="ECO:0000313" key="2">
    <source>
        <dbReference type="EMBL" id="MFC3762820.1"/>
    </source>
</evidence>
<keyword evidence="2" id="KW-0808">Transferase</keyword>
<dbReference type="Proteomes" id="UP001595699">
    <property type="component" value="Unassembled WGS sequence"/>
</dbReference>
<evidence type="ECO:0000259" key="1">
    <source>
        <dbReference type="PROSITE" id="PS51186"/>
    </source>
</evidence>